<evidence type="ECO:0000313" key="3">
    <source>
        <dbReference type="Proteomes" id="UP001604277"/>
    </source>
</evidence>
<evidence type="ECO:0000256" key="1">
    <source>
        <dbReference type="SAM" id="MobiDB-lite"/>
    </source>
</evidence>
<protein>
    <submittedName>
        <fullName evidence="2">Uncharacterized protein</fullName>
    </submittedName>
</protein>
<dbReference type="AlphaFoldDB" id="A0ABD1SR33"/>
<dbReference type="EMBL" id="JBFOLJ010000010">
    <property type="protein sequence ID" value="KAL2503177.1"/>
    <property type="molecule type" value="Genomic_DNA"/>
</dbReference>
<gene>
    <name evidence="2" type="ORF">Fot_37025</name>
</gene>
<feature type="region of interest" description="Disordered" evidence="1">
    <location>
        <begin position="36"/>
        <end position="65"/>
    </location>
</feature>
<sequence>MKCWCRFASIGCRIKLSGDVRLHVIMKSPYCMKGKINAKRQQTSSENVSADLTGPSTHNSSPPWAPSLSTYVEIVIEPVTEQSDEHSIVIHPVTEQSVEHSIVIEQVEHSDCGFSAQHKHANP</sequence>
<keyword evidence="3" id="KW-1185">Reference proteome</keyword>
<comment type="caution">
    <text evidence="2">The sequence shown here is derived from an EMBL/GenBank/DDBJ whole genome shotgun (WGS) entry which is preliminary data.</text>
</comment>
<feature type="compositionally biased region" description="Polar residues" evidence="1">
    <location>
        <begin position="39"/>
        <end position="65"/>
    </location>
</feature>
<name>A0ABD1SR33_9LAMI</name>
<reference evidence="3" key="1">
    <citation type="submission" date="2024-07" db="EMBL/GenBank/DDBJ databases">
        <title>Two chromosome-level genome assemblies of Korean endemic species Abeliophyllum distichum and Forsythia ovata (Oleaceae).</title>
        <authorList>
            <person name="Jang H."/>
        </authorList>
    </citation>
    <scope>NUCLEOTIDE SEQUENCE [LARGE SCALE GENOMIC DNA]</scope>
</reference>
<accession>A0ABD1SR33</accession>
<proteinExistence type="predicted"/>
<organism evidence="2 3">
    <name type="scientific">Forsythia ovata</name>
    <dbReference type="NCBI Taxonomy" id="205694"/>
    <lineage>
        <taxon>Eukaryota</taxon>
        <taxon>Viridiplantae</taxon>
        <taxon>Streptophyta</taxon>
        <taxon>Embryophyta</taxon>
        <taxon>Tracheophyta</taxon>
        <taxon>Spermatophyta</taxon>
        <taxon>Magnoliopsida</taxon>
        <taxon>eudicotyledons</taxon>
        <taxon>Gunneridae</taxon>
        <taxon>Pentapetalae</taxon>
        <taxon>asterids</taxon>
        <taxon>lamiids</taxon>
        <taxon>Lamiales</taxon>
        <taxon>Oleaceae</taxon>
        <taxon>Forsythieae</taxon>
        <taxon>Forsythia</taxon>
    </lineage>
</organism>
<dbReference type="Proteomes" id="UP001604277">
    <property type="component" value="Unassembled WGS sequence"/>
</dbReference>
<evidence type="ECO:0000313" key="2">
    <source>
        <dbReference type="EMBL" id="KAL2503177.1"/>
    </source>
</evidence>